<dbReference type="GO" id="GO:0005975">
    <property type="term" value="P:carbohydrate metabolic process"/>
    <property type="evidence" value="ECO:0007669"/>
    <property type="project" value="InterPro"/>
</dbReference>
<comment type="cofactor">
    <cofactor evidence="13">
        <name>a divalent metal cation</name>
        <dbReference type="ChEBI" id="CHEBI:60240"/>
    </cofactor>
    <text evidence="13">Binds 1 divalent metal cation per subunit.</text>
</comment>
<feature type="binding site" evidence="13">
    <location>
        <position position="65"/>
    </location>
    <ligand>
        <name>a divalent metal cation</name>
        <dbReference type="ChEBI" id="CHEBI:60240"/>
    </ligand>
</feature>
<dbReference type="GO" id="GO:0004750">
    <property type="term" value="F:D-ribulose-phosphate 3-epimerase activity"/>
    <property type="evidence" value="ECO:0007669"/>
    <property type="project" value="UniProtKB-UniRule"/>
</dbReference>
<comment type="cofactor">
    <cofactor evidence="5">
        <name>Fe(2+)</name>
        <dbReference type="ChEBI" id="CHEBI:29033"/>
    </cofactor>
</comment>
<comment type="cofactor">
    <cofactor evidence="2">
        <name>Mn(2+)</name>
        <dbReference type="ChEBI" id="CHEBI:29035"/>
    </cofactor>
</comment>
<comment type="similarity">
    <text evidence="6 11">Belongs to the ribulose-phosphate 3-epimerase family.</text>
</comment>
<dbReference type="EMBL" id="CAKC01000001">
    <property type="protein sequence ID" value="CCI86166.1"/>
    <property type="molecule type" value="Genomic_DNA"/>
</dbReference>
<dbReference type="PROSITE" id="PS01086">
    <property type="entry name" value="RIBUL_P_3_EPIMER_2"/>
    <property type="match status" value="1"/>
</dbReference>
<feature type="binding site" evidence="13">
    <location>
        <position position="176"/>
    </location>
    <ligand>
        <name>a divalent metal cation</name>
        <dbReference type="ChEBI" id="CHEBI:60240"/>
    </ligand>
</feature>
<evidence type="ECO:0000256" key="1">
    <source>
        <dbReference type="ARBA" id="ARBA00001782"/>
    </source>
</evidence>
<feature type="binding site" evidence="13">
    <location>
        <position position="33"/>
    </location>
    <ligand>
        <name>a divalent metal cation</name>
        <dbReference type="ChEBI" id="CHEBI:60240"/>
    </ligand>
</feature>
<reference evidence="16 18" key="2">
    <citation type="journal article" date="2015" name="Genome Announc.">
        <title>Expanding the biotechnology potential of lactobacilli through comparative genomics of 213 strains and associated genera.</title>
        <authorList>
            <person name="Sun Z."/>
            <person name="Harris H.M."/>
            <person name="McCann A."/>
            <person name="Guo C."/>
            <person name="Argimon S."/>
            <person name="Zhang W."/>
            <person name="Yang X."/>
            <person name="Jeffery I.B."/>
            <person name="Cooney J.C."/>
            <person name="Kagawa T.F."/>
            <person name="Liu W."/>
            <person name="Song Y."/>
            <person name="Salvetti E."/>
            <person name="Wrobel A."/>
            <person name="Rasinkangas P."/>
            <person name="Parkhill J."/>
            <person name="Rea M.C."/>
            <person name="O'Sullivan O."/>
            <person name="Ritari J."/>
            <person name="Douillard F.P."/>
            <person name="Paul Ross R."/>
            <person name="Yang R."/>
            <person name="Briner A.E."/>
            <person name="Felis G.E."/>
            <person name="de Vos W.M."/>
            <person name="Barrangou R."/>
            <person name="Klaenhammer T.R."/>
            <person name="Caufield P.W."/>
            <person name="Cui Y."/>
            <person name="Zhang H."/>
            <person name="O'Toole P.W."/>
        </authorList>
    </citation>
    <scope>NUCLEOTIDE SEQUENCE [LARGE SCALE GENOMIC DNA]</scope>
    <source>
        <strain evidence="16 18">DSM 23908</strain>
    </source>
</reference>
<feature type="active site" description="Proton acceptor" evidence="12">
    <location>
        <position position="33"/>
    </location>
</feature>
<feature type="binding site" evidence="14">
    <location>
        <position position="178"/>
    </location>
    <ligand>
        <name>substrate</name>
    </ligand>
</feature>
<comment type="cofactor">
    <cofactor evidence="3">
        <name>Co(2+)</name>
        <dbReference type="ChEBI" id="CHEBI:48828"/>
    </cofactor>
</comment>
<dbReference type="PATRIC" id="fig|1423751.3.peg.1507"/>
<dbReference type="Proteomes" id="UP000009326">
    <property type="component" value="Unassembled WGS sequence"/>
</dbReference>
<accession>I7LC45</accession>
<comment type="caution">
    <text evidence="15">The sequence shown here is derived from an EMBL/GenBank/DDBJ whole genome shotgun (WGS) entry which is preliminary data.</text>
</comment>
<sequence>MIIAPSILNANNLRLESEIKKASEAGITRFHIDIMDGHFVPNLSYGPQLVKDFKREFPMTDAEIHLMSNNPKDMIPAFVQAGADLLEFHYEAMDQGQVNYWLDYLASNGLKPGLVLNPDTPIEVLHDFADKVKQVLLMTVYPGFGGQKFIPESLERIQTARKILNEVNPRITLEVDGGINADTIKLAKDAGANVFVVGSYLFKDGNIAGKVNKLNEILE</sequence>
<organism evidence="15 17">
    <name type="scientific">Lactobacillus gigeriorum DSM 23908 = CRBIP 24.85</name>
    <dbReference type="NCBI Taxonomy" id="1423751"/>
    <lineage>
        <taxon>Bacteria</taxon>
        <taxon>Bacillati</taxon>
        <taxon>Bacillota</taxon>
        <taxon>Bacilli</taxon>
        <taxon>Lactobacillales</taxon>
        <taxon>Lactobacillaceae</taxon>
        <taxon>Lactobacillus</taxon>
    </lineage>
</organism>
<dbReference type="Pfam" id="PF00834">
    <property type="entry name" value="Ribul_P_3_epim"/>
    <property type="match status" value="1"/>
</dbReference>
<comment type="catalytic activity">
    <reaction evidence="1 11">
        <text>D-ribulose 5-phosphate = D-xylulose 5-phosphate</text>
        <dbReference type="Rhea" id="RHEA:13677"/>
        <dbReference type="ChEBI" id="CHEBI:57737"/>
        <dbReference type="ChEBI" id="CHEBI:58121"/>
        <dbReference type="EC" id="5.1.3.1"/>
    </reaction>
</comment>
<keyword evidence="9 11" id="KW-0413">Isomerase</keyword>
<evidence type="ECO:0000256" key="12">
    <source>
        <dbReference type="PIRSR" id="PIRSR001461-1"/>
    </source>
</evidence>
<dbReference type="InterPro" id="IPR000056">
    <property type="entry name" value="Ribul_P_3_epim-like"/>
</dbReference>
<evidence type="ECO:0000256" key="6">
    <source>
        <dbReference type="ARBA" id="ARBA00009541"/>
    </source>
</evidence>
<dbReference type="PANTHER" id="PTHR11749">
    <property type="entry name" value="RIBULOSE-5-PHOSPHATE-3-EPIMERASE"/>
    <property type="match status" value="1"/>
</dbReference>
<reference evidence="15 17" key="1">
    <citation type="submission" date="2012-06" db="EMBL/GenBank/DDBJ databases">
        <title>Draft genome sequence of Lactobacillus gigeriorum CRBIP 24.85T, isolated from chicken crop.</title>
        <authorList>
            <person name="Cousin S."/>
            <person name="Ma L."/>
            <person name="Creno S."/>
            <person name="Clermont D."/>
            <person name="Loux V."/>
            <person name="Bizet C."/>
            <person name="Bouchier C."/>
        </authorList>
    </citation>
    <scope>NUCLEOTIDE SEQUENCE [LARGE SCALE GENOMIC DNA]</scope>
    <source>
        <strain evidence="17">CRBIP 24.85T</strain>
        <strain evidence="15">Type strain: CRBIP 24.85</strain>
    </source>
</reference>
<dbReference type="InterPro" id="IPR013785">
    <property type="entry name" value="Aldolase_TIM"/>
</dbReference>
<dbReference type="EC" id="5.1.3.1" evidence="7 10"/>
<name>I7LC45_9LACO</name>
<evidence type="ECO:0000256" key="7">
    <source>
        <dbReference type="ARBA" id="ARBA00013188"/>
    </source>
</evidence>
<dbReference type="Proteomes" id="UP000051521">
    <property type="component" value="Unassembled WGS sequence"/>
</dbReference>
<dbReference type="EMBL" id="AYZO01000005">
    <property type="protein sequence ID" value="KRN14099.1"/>
    <property type="molecule type" value="Genomic_DNA"/>
</dbReference>
<evidence type="ECO:0000256" key="3">
    <source>
        <dbReference type="ARBA" id="ARBA00001941"/>
    </source>
</evidence>
<dbReference type="CDD" id="cd00429">
    <property type="entry name" value="RPE"/>
    <property type="match status" value="1"/>
</dbReference>
<evidence type="ECO:0000256" key="13">
    <source>
        <dbReference type="PIRSR" id="PIRSR001461-2"/>
    </source>
</evidence>
<dbReference type="NCBIfam" id="TIGR01163">
    <property type="entry name" value="rpe"/>
    <property type="match status" value="1"/>
</dbReference>
<dbReference type="PIRSF" id="PIRSF001461">
    <property type="entry name" value="RPE"/>
    <property type="match status" value="1"/>
</dbReference>
<dbReference type="SUPFAM" id="SSF51366">
    <property type="entry name" value="Ribulose-phoshate binding barrel"/>
    <property type="match status" value="1"/>
</dbReference>
<evidence type="ECO:0000256" key="2">
    <source>
        <dbReference type="ARBA" id="ARBA00001936"/>
    </source>
</evidence>
<dbReference type="InterPro" id="IPR011060">
    <property type="entry name" value="RibuloseP-bd_barrel"/>
</dbReference>
<comment type="cofactor">
    <cofactor evidence="4">
        <name>Zn(2+)</name>
        <dbReference type="ChEBI" id="CHEBI:29105"/>
    </cofactor>
</comment>
<keyword evidence="13" id="KW-0170">Cobalt</keyword>
<evidence type="ECO:0000256" key="9">
    <source>
        <dbReference type="ARBA" id="ARBA00023235"/>
    </source>
</evidence>
<keyword evidence="11" id="KW-0119">Carbohydrate metabolism</keyword>
<feature type="binding site" evidence="14">
    <location>
        <position position="6"/>
    </location>
    <ligand>
        <name>substrate</name>
    </ligand>
</feature>
<dbReference type="Gene3D" id="3.20.20.70">
    <property type="entry name" value="Aldolase class I"/>
    <property type="match status" value="1"/>
</dbReference>
<feature type="active site" description="Proton donor" evidence="12">
    <location>
        <position position="176"/>
    </location>
</feature>
<evidence type="ECO:0000256" key="11">
    <source>
        <dbReference type="PIRNR" id="PIRNR001461"/>
    </source>
</evidence>
<dbReference type="InterPro" id="IPR026019">
    <property type="entry name" value="Ribul_P_3_epim"/>
</dbReference>
<dbReference type="GO" id="GO:0006098">
    <property type="term" value="P:pentose-phosphate shunt"/>
    <property type="evidence" value="ECO:0007669"/>
    <property type="project" value="UniProtKB-UniRule"/>
</dbReference>
<evidence type="ECO:0000256" key="14">
    <source>
        <dbReference type="PIRSR" id="PIRSR001461-3"/>
    </source>
</evidence>
<evidence type="ECO:0000313" key="15">
    <source>
        <dbReference type="EMBL" id="CCI86166.1"/>
    </source>
</evidence>
<keyword evidence="13" id="KW-0464">Manganese</keyword>
<feature type="binding site" evidence="13">
    <location>
        <position position="31"/>
    </location>
    <ligand>
        <name>a divalent metal cation</name>
        <dbReference type="ChEBI" id="CHEBI:60240"/>
    </ligand>
</feature>
<dbReference type="NCBIfam" id="NF004076">
    <property type="entry name" value="PRK05581.1-4"/>
    <property type="match status" value="1"/>
</dbReference>
<evidence type="ECO:0000256" key="4">
    <source>
        <dbReference type="ARBA" id="ARBA00001947"/>
    </source>
</evidence>
<keyword evidence="8 13" id="KW-0479">Metal-binding</keyword>
<dbReference type="PROSITE" id="PS01085">
    <property type="entry name" value="RIBUL_P_3_EPIMER_1"/>
    <property type="match status" value="1"/>
</dbReference>
<dbReference type="GO" id="GO:0046872">
    <property type="term" value="F:metal ion binding"/>
    <property type="evidence" value="ECO:0007669"/>
    <property type="project" value="UniProtKB-KW"/>
</dbReference>
<dbReference type="GO" id="GO:0005737">
    <property type="term" value="C:cytoplasm"/>
    <property type="evidence" value="ECO:0007669"/>
    <property type="project" value="UniProtKB-ARBA"/>
</dbReference>
<evidence type="ECO:0000313" key="17">
    <source>
        <dbReference type="Proteomes" id="UP000009326"/>
    </source>
</evidence>
<feature type="binding site" evidence="14">
    <location>
        <position position="65"/>
    </location>
    <ligand>
        <name>substrate</name>
    </ligand>
</feature>
<dbReference type="RefSeq" id="WP_008472017.1">
    <property type="nucleotide sequence ID" value="NZ_AYZO01000005.1"/>
</dbReference>
<evidence type="ECO:0000256" key="8">
    <source>
        <dbReference type="ARBA" id="ARBA00022723"/>
    </source>
</evidence>
<dbReference type="AlphaFoldDB" id="I7LC45"/>
<dbReference type="STRING" id="1423751.FC38_GL001458"/>
<gene>
    <name evidence="15" type="ORF">BN52_02845</name>
    <name evidence="16" type="ORF">FC38_GL001458</name>
</gene>
<dbReference type="OrthoDB" id="1645589at2"/>
<evidence type="ECO:0000313" key="18">
    <source>
        <dbReference type="Proteomes" id="UP000051521"/>
    </source>
</evidence>
<dbReference type="FunFam" id="3.20.20.70:FF:000004">
    <property type="entry name" value="Ribulose-phosphate 3-epimerase"/>
    <property type="match status" value="1"/>
</dbReference>
<protein>
    <recommendedName>
        <fullName evidence="7 10">Ribulose-phosphate 3-epimerase</fullName>
        <ecNumber evidence="7 10">5.1.3.1</ecNumber>
    </recommendedName>
</protein>
<proteinExistence type="inferred from homology"/>
<evidence type="ECO:0000256" key="5">
    <source>
        <dbReference type="ARBA" id="ARBA00001954"/>
    </source>
</evidence>
<evidence type="ECO:0000256" key="10">
    <source>
        <dbReference type="NCBIfam" id="TIGR01163"/>
    </source>
</evidence>
<keyword evidence="13" id="KW-0862">Zinc</keyword>
<evidence type="ECO:0000313" key="16">
    <source>
        <dbReference type="EMBL" id="KRN14099.1"/>
    </source>
</evidence>
<feature type="binding site" evidence="14">
    <location>
        <begin position="198"/>
        <end position="199"/>
    </location>
    <ligand>
        <name>substrate</name>
    </ligand>
</feature>
<keyword evidence="18" id="KW-1185">Reference proteome</keyword>
<feature type="binding site" evidence="14">
    <location>
        <begin position="143"/>
        <end position="146"/>
    </location>
    <ligand>
        <name>substrate</name>
    </ligand>
</feature>